<gene>
    <name evidence="6" type="primary">ubiE</name>
    <name evidence="5" type="synonym">menG</name>
    <name evidence="6" type="ORF">NITINOP_1333</name>
</gene>
<dbReference type="EMBL" id="LN885086">
    <property type="protein sequence ID" value="CUQ66308.1"/>
    <property type="molecule type" value="Genomic_DNA"/>
</dbReference>
<sequence>MVHTEDPPAAQQTKVQAKVVSTWSGQAREQAVQRMFTAIAGVYDLNNTLLSFGLHHRWKKIAVSFVTPVERGLALDVGAGTADLAILVEPRMGPDGRVIASDLNHAMLAEGLKKVAGKGLTGKIVCLQASAERLGFADDTFDAVTTGFCMRNVGNLPLAVAEIRRILKPGGRFVCLEFSRPVYGWLRTLYDWYSFTLLPWIGTKVARDSTGVYEYLPASIRTFPDQERLCQILREAGFHRVEYRNLTGGIVAIHVATK</sequence>
<dbReference type="InterPro" id="IPR004033">
    <property type="entry name" value="UbiE/COQ5_MeTrFase"/>
</dbReference>
<comment type="similarity">
    <text evidence="5">Belongs to the class I-like SAM-binding methyltransferase superfamily. MenG/UbiE family.</text>
</comment>
<dbReference type="NCBIfam" id="TIGR01934">
    <property type="entry name" value="MenG_MenH_UbiE"/>
    <property type="match status" value="1"/>
</dbReference>
<dbReference type="AlphaFoldDB" id="A0A0S4KV90"/>
<dbReference type="GO" id="GO:0008425">
    <property type="term" value="F:2-methoxy-6-polyprenyl-1,4-benzoquinol methyltransferase activity"/>
    <property type="evidence" value="ECO:0007669"/>
    <property type="project" value="TreeGrafter"/>
</dbReference>
<proteinExistence type="inferred from homology"/>
<protein>
    <recommendedName>
        <fullName evidence="5">Demethylmenaquinone methyltransferase</fullName>
        <ecNumber evidence="5">2.1.1.163</ecNumber>
    </recommendedName>
</protein>
<keyword evidence="6" id="KW-0830">Ubiquinone</keyword>
<comment type="function">
    <text evidence="5">Methyltransferase required for the conversion of demethylmenaquinol (DMKH2) to menaquinol (MKH2).</text>
</comment>
<keyword evidence="3 5" id="KW-0808">Transferase</keyword>
<dbReference type="GO" id="GO:0032259">
    <property type="term" value="P:methylation"/>
    <property type="evidence" value="ECO:0007669"/>
    <property type="project" value="UniProtKB-KW"/>
</dbReference>
<keyword evidence="1 5" id="KW-0474">Menaquinone biosynthesis</keyword>
<dbReference type="PANTHER" id="PTHR43591:SF24">
    <property type="entry name" value="2-METHOXY-6-POLYPRENYL-1,4-BENZOQUINOL METHYLASE, MITOCHONDRIAL"/>
    <property type="match status" value="1"/>
</dbReference>
<feature type="binding site" evidence="5">
    <location>
        <position position="102"/>
    </location>
    <ligand>
        <name>S-adenosyl-L-methionine</name>
        <dbReference type="ChEBI" id="CHEBI:59789"/>
    </ligand>
</feature>
<dbReference type="Proteomes" id="UP000066284">
    <property type="component" value="Chromosome 1"/>
</dbReference>
<comment type="pathway">
    <text evidence="5">Quinol/quinone metabolism; menaquinone biosynthesis; menaquinol from 1,4-dihydroxy-2-naphthoate: step 2/2.</text>
</comment>
<evidence type="ECO:0000256" key="2">
    <source>
        <dbReference type="ARBA" id="ARBA00022603"/>
    </source>
</evidence>
<comment type="catalytic activity">
    <reaction evidence="5">
        <text>a 2-demethylmenaquinol + S-adenosyl-L-methionine = a menaquinol + S-adenosyl-L-homocysteine + H(+)</text>
        <dbReference type="Rhea" id="RHEA:42640"/>
        <dbReference type="Rhea" id="RHEA-COMP:9539"/>
        <dbReference type="Rhea" id="RHEA-COMP:9563"/>
        <dbReference type="ChEBI" id="CHEBI:15378"/>
        <dbReference type="ChEBI" id="CHEBI:18151"/>
        <dbReference type="ChEBI" id="CHEBI:55437"/>
        <dbReference type="ChEBI" id="CHEBI:57856"/>
        <dbReference type="ChEBI" id="CHEBI:59789"/>
        <dbReference type="EC" id="2.1.1.163"/>
    </reaction>
</comment>
<dbReference type="GO" id="GO:0043770">
    <property type="term" value="F:demethylmenaquinone methyltransferase activity"/>
    <property type="evidence" value="ECO:0007669"/>
    <property type="project" value="UniProtKB-UniRule"/>
</dbReference>
<dbReference type="UniPathway" id="UPA00079">
    <property type="reaction ID" value="UER00169"/>
</dbReference>
<reference evidence="7" key="1">
    <citation type="submission" date="2015-09" db="EMBL/GenBank/DDBJ databases">
        <authorList>
            <person name="Daims H."/>
        </authorList>
    </citation>
    <scope>NUCLEOTIDE SEQUENCE [LARGE SCALE GENOMIC DNA]</scope>
</reference>
<keyword evidence="2 5" id="KW-0489">Methyltransferase</keyword>
<evidence type="ECO:0000256" key="3">
    <source>
        <dbReference type="ARBA" id="ARBA00022679"/>
    </source>
</evidence>
<dbReference type="HAMAP" id="MF_01813">
    <property type="entry name" value="MenG_UbiE_methyltr"/>
    <property type="match status" value="1"/>
</dbReference>
<evidence type="ECO:0000256" key="1">
    <source>
        <dbReference type="ARBA" id="ARBA00022428"/>
    </source>
</evidence>
<comment type="caution">
    <text evidence="5">Lacks conserved residue(s) required for the propagation of feature annotation.</text>
</comment>
<organism evidence="6 7">
    <name type="scientific">Candidatus Nitrospira inopinata</name>
    <dbReference type="NCBI Taxonomy" id="1715989"/>
    <lineage>
        <taxon>Bacteria</taxon>
        <taxon>Pseudomonadati</taxon>
        <taxon>Nitrospirota</taxon>
        <taxon>Nitrospiria</taxon>
        <taxon>Nitrospirales</taxon>
        <taxon>Nitrospiraceae</taxon>
        <taxon>Nitrospira</taxon>
    </lineage>
</organism>
<evidence type="ECO:0000256" key="4">
    <source>
        <dbReference type="ARBA" id="ARBA00022691"/>
    </source>
</evidence>
<evidence type="ECO:0000256" key="5">
    <source>
        <dbReference type="HAMAP-Rule" id="MF_01813"/>
    </source>
</evidence>
<dbReference type="Gene3D" id="3.40.50.150">
    <property type="entry name" value="Vaccinia Virus protein VP39"/>
    <property type="match status" value="1"/>
</dbReference>
<dbReference type="Pfam" id="PF01209">
    <property type="entry name" value="Ubie_methyltran"/>
    <property type="match status" value="1"/>
</dbReference>
<accession>A0A0S4KV90</accession>
<evidence type="ECO:0000313" key="7">
    <source>
        <dbReference type="Proteomes" id="UP000066284"/>
    </source>
</evidence>
<feature type="binding site" evidence="5">
    <location>
        <position position="81"/>
    </location>
    <ligand>
        <name>S-adenosyl-L-methionine</name>
        <dbReference type="ChEBI" id="CHEBI:59789"/>
    </ligand>
</feature>
<dbReference type="CDD" id="cd02440">
    <property type="entry name" value="AdoMet_MTases"/>
    <property type="match status" value="1"/>
</dbReference>
<dbReference type="EC" id="2.1.1.163" evidence="5"/>
<evidence type="ECO:0000313" key="6">
    <source>
        <dbReference type="EMBL" id="CUQ66308.1"/>
    </source>
</evidence>
<dbReference type="GO" id="GO:0009234">
    <property type="term" value="P:menaquinone biosynthetic process"/>
    <property type="evidence" value="ECO:0007669"/>
    <property type="project" value="UniProtKB-UniRule"/>
</dbReference>
<dbReference type="SUPFAM" id="SSF53335">
    <property type="entry name" value="S-adenosyl-L-methionine-dependent methyltransferases"/>
    <property type="match status" value="1"/>
</dbReference>
<dbReference type="InterPro" id="IPR029063">
    <property type="entry name" value="SAM-dependent_MTases_sf"/>
</dbReference>
<dbReference type="PANTHER" id="PTHR43591">
    <property type="entry name" value="METHYLTRANSFERASE"/>
    <property type="match status" value="1"/>
</dbReference>
<dbReference type="KEGG" id="nio:NITINOP_1333"/>
<keyword evidence="4 5" id="KW-0949">S-adenosyl-L-methionine</keyword>
<dbReference type="OrthoDB" id="9808140at2"/>
<keyword evidence="7" id="KW-1185">Reference proteome</keyword>
<dbReference type="STRING" id="1715989.NITINOP_1333"/>
<name>A0A0S4KV90_9BACT</name>
<dbReference type="PROSITE" id="PS51608">
    <property type="entry name" value="SAM_MT_UBIE"/>
    <property type="match status" value="1"/>
</dbReference>
<dbReference type="RefSeq" id="WP_082633614.1">
    <property type="nucleotide sequence ID" value="NZ_LN885086.1"/>
</dbReference>